<feature type="signal peptide" evidence="13">
    <location>
        <begin position="1"/>
        <end position="24"/>
    </location>
</feature>
<dbReference type="GO" id="GO:0009279">
    <property type="term" value="C:cell outer membrane"/>
    <property type="evidence" value="ECO:0007669"/>
    <property type="project" value="UniProtKB-SubCell"/>
</dbReference>
<accession>A0A7X0JEG5</accession>
<dbReference type="InterPro" id="IPR012910">
    <property type="entry name" value="Plug_dom"/>
</dbReference>
<evidence type="ECO:0000256" key="8">
    <source>
        <dbReference type="ARBA" id="ARBA00023077"/>
    </source>
</evidence>
<reference evidence="16 19" key="1">
    <citation type="submission" date="2020-08" db="EMBL/GenBank/DDBJ databases">
        <title>Genomic Encyclopedia of Type Strains, Phase IV (KMG-IV): sequencing the most valuable type-strain genomes for metagenomic binning, comparative biology and taxonomic classification.</title>
        <authorList>
            <person name="Goeker M."/>
        </authorList>
    </citation>
    <scope>NUCLEOTIDE SEQUENCE [LARGE SCALE GENOMIC DNA]</scope>
    <source>
        <strain evidence="16 19">DSM 101535</strain>
    </source>
</reference>
<dbReference type="InterPro" id="IPR036942">
    <property type="entry name" value="Beta-barrel_TonB_sf"/>
</dbReference>
<evidence type="ECO:0000313" key="19">
    <source>
        <dbReference type="Proteomes" id="UP000560131"/>
    </source>
</evidence>
<keyword evidence="13" id="KW-0732">Signal</keyword>
<evidence type="ECO:0000259" key="15">
    <source>
        <dbReference type="Pfam" id="PF07715"/>
    </source>
</evidence>
<dbReference type="SUPFAM" id="SSF56935">
    <property type="entry name" value="Porins"/>
    <property type="match status" value="1"/>
</dbReference>
<evidence type="ECO:0000256" key="6">
    <source>
        <dbReference type="ARBA" id="ARBA00023004"/>
    </source>
</evidence>
<comment type="subcellular location">
    <subcellularLocation>
        <location evidence="1 11">Cell outer membrane</location>
        <topology evidence="1 11">Multi-pass membrane protein</topology>
    </subcellularLocation>
</comment>
<evidence type="ECO:0000313" key="16">
    <source>
        <dbReference type="EMBL" id="MBB5725109.1"/>
    </source>
</evidence>
<reference evidence="17 18" key="2">
    <citation type="submission" date="2020-08" db="EMBL/GenBank/DDBJ databases">
        <title>The Agave Microbiome: Exploring the role of microbial communities in plant adaptations to desert environments.</title>
        <authorList>
            <person name="Partida-Martinez L.P."/>
        </authorList>
    </citation>
    <scope>NUCLEOTIDE SEQUENCE [LARGE SCALE GENOMIC DNA]</scope>
    <source>
        <strain evidence="17 18">AS3.13</strain>
    </source>
</reference>
<keyword evidence="2 11" id="KW-0813">Transport</keyword>
<organism evidence="17 18">
    <name type="scientific">Sphingomonas endophytica</name>
    <dbReference type="NCBI Taxonomy" id="869719"/>
    <lineage>
        <taxon>Bacteria</taxon>
        <taxon>Pseudomonadati</taxon>
        <taxon>Pseudomonadota</taxon>
        <taxon>Alphaproteobacteria</taxon>
        <taxon>Sphingomonadales</taxon>
        <taxon>Sphingomonadaceae</taxon>
        <taxon>Sphingomonas</taxon>
    </lineage>
</organism>
<feature type="domain" description="TonB-dependent receptor plug" evidence="15">
    <location>
        <begin position="61"/>
        <end position="171"/>
    </location>
</feature>
<dbReference type="EMBL" id="JACIJN010000002">
    <property type="protein sequence ID" value="MBB5725109.1"/>
    <property type="molecule type" value="Genomic_DNA"/>
</dbReference>
<dbReference type="EMBL" id="JACHBT010000018">
    <property type="protein sequence ID" value="MBB6506123.1"/>
    <property type="molecule type" value="Genomic_DNA"/>
</dbReference>
<evidence type="ECO:0000256" key="1">
    <source>
        <dbReference type="ARBA" id="ARBA00004571"/>
    </source>
</evidence>
<comment type="caution">
    <text evidence="17">The sequence shown here is derived from an EMBL/GenBank/DDBJ whole genome shotgun (WGS) entry which is preliminary data.</text>
</comment>
<reference evidence="17 18" key="3">
    <citation type="submission" date="2020-08" db="EMBL/GenBank/DDBJ databases">
        <authorList>
            <person name="Partida-Martinez L."/>
            <person name="Huntemann M."/>
            <person name="Clum A."/>
            <person name="Wang J."/>
            <person name="Palaniappan K."/>
            <person name="Ritter S."/>
            <person name="Chen I.-M."/>
            <person name="Stamatis D."/>
            <person name="Reddy T."/>
            <person name="O'Malley R."/>
            <person name="Daum C."/>
            <person name="Shapiro N."/>
            <person name="Ivanova N."/>
            <person name="Kyrpides N."/>
            <person name="Woyke T."/>
        </authorList>
    </citation>
    <scope>NUCLEOTIDE SEQUENCE [LARGE SCALE GENOMIC DNA]</scope>
    <source>
        <strain evidence="17 18">AS3.13</strain>
    </source>
</reference>
<evidence type="ECO:0000256" key="2">
    <source>
        <dbReference type="ARBA" id="ARBA00022448"/>
    </source>
</evidence>
<evidence type="ECO:0000256" key="9">
    <source>
        <dbReference type="ARBA" id="ARBA00023136"/>
    </source>
</evidence>
<evidence type="ECO:0000256" key="10">
    <source>
        <dbReference type="ARBA" id="ARBA00023237"/>
    </source>
</evidence>
<keyword evidence="3 11" id="KW-1134">Transmembrane beta strand</keyword>
<protein>
    <submittedName>
        <fullName evidence="17">Outer membrane receptor protein involved in Fe transport</fullName>
    </submittedName>
</protein>
<dbReference type="Proteomes" id="UP000560131">
    <property type="component" value="Unassembled WGS sequence"/>
</dbReference>
<evidence type="ECO:0000256" key="13">
    <source>
        <dbReference type="SAM" id="SignalP"/>
    </source>
</evidence>
<dbReference type="InterPro" id="IPR006311">
    <property type="entry name" value="TAT_signal"/>
</dbReference>
<dbReference type="Gene3D" id="2.40.170.20">
    <property type="entry name" value="TonB-dependent receptor, beta-barrel domain"/>
    <property type="match status" value="2"/>
</dbReference>
<keyword evidence="17" id="KW-0675">Receptor</keyword>
<evidence type="ECO:0000256" key="12">
    <source>
        <dbReference type="RuleBase" id="RU003357"/>
    </source>
</evidence>
<feature type="domain" description="TonB-dependent receptor-like beta-barrel" evidence="14">
    <location>
        <begin position="369"/>
        <end position="803"/>
    </location>
</feature>
<dbReference type="PROSITE" id="PS52016">
    <property type="entry name" value="TONB_DEPENDENT_REC_3"/>
    <property type="match status" value="1"/>
</dbReference>
<keyword evidence="7" id="KW-0406">Ion transport</keyword>
<dbReference type="GO" id="GO:0006826">
    <property type="term" value="P:iron ion transport"/>
    <property type="evidence" value="ECO:0007669"/>
    <property type="project" value="UniProtKB-KW"/>
</dbReference>
<evidence type="ECO:0000259" key="14">
    <source>
        <dbReference type="Pfam" id="PF00593"/>
    </source>
</evidence>
<dbReference type="PANTHER" id="PTHR32552">
    <property type="entry name" value="FERRICHROME IRON RECEPTOR-RELATED"/>
    <property type="match status" value="1"/>
</dbReference>
<keyword evidence="10 11" id="KW-0998">Cell outer membrane</keyword>
<name>A0A7X0JEG5_9SPHN</name>
<keyword evidence="19" id="KW-1185">Reference proteome</keyword>
<evidence type="ECO:0000256" key="3">
    <source>
        <dbReference type="ARBA" id="ARBA00022452"/>
    </source>
</evidence>
<evidence type="ECO:0000256" key="4">
    <source>
        <dbReference type="ARBA" id="ARBA00022496"/>
    </source>
</evidence>
<dbReference type="Proteomes" id="UP000522313">
    <property type="component" value="Unassembled WGS sequence"/>
</dbReference>
<dbReference type="RefSeq" id="WP_344690237.1">
    <property type="nucleotide sequence ID" value="NZ_BAABAR010000007.1"/>
</dbReference>
<dbReference type="PANTHER" id="PTHR32552:SF81">
    <property type="entry name" value="TONB-DEPENDENT OUTER MEMBRANE RECEPTOR"/>
    <property type="match status" value="1"/>
</dbReference>
<dbReference type="Pfam" id="PF07715">
    <property type="entry name" value="Plug"/>
    <property type="match status" value="1"/>
</dbReference>
<keyword evidence="8 12" id="KW-0798">TonB box</keyword>
<dbReference type="PROSITE" id="PS51318">
    <property type="entry name" value="TAT"/>
    <property type="match status" value="1"/>
</dbReference>
<evidence type="ECO:0000256" key="5">
    <source>
        <dbReference type="ARBA" id="ARBA00022692"/>
    </source>
</evidence>
<dbReference type="InterPro" id="IPR000531">
    <property type="entry name" value="Beta-barrel_TonB"/>
</dbReference>
<evidence type="ECO:0000256" key="7">
    <source>
        <dbReference type="ARBA" id="ARBA00023065"/>
    </source>
</evidence>
<comment type="similarity">
    <text evidence="11 12">Belongs to the TonB-dependent receptor family.</text>
</comment>
<dbReference type="Pfam" id="PF00593">
    <property type="entry name" value="TonB_dep_Rec_b-barrel"/>
    <property type="match status" value="1"/>
</dbReference>
<evidence type="ECO:0000313" key="17">
    <source>
        <dbReference type="EMBL" id="MBB6506123.1"/>
    </source>
</evidence>
<gene>
    <name evidence="17" type="ORF">F4693_003120</name>
    <name evidence="16" type="ORF">FHS97_001017</name>
</gene>
<dbReference type="AlphaFoldDB" id="A0A7X0JEG5"/>
<evidence type="ECO:0000313" key="18">
    <source>
        <dbReference type="Proteomes" id="UP000522313"/>
    </source>
</evidence>
<keyword evidence="9 11" id="KW-0472">Membrane</keyword>
<feature type="chain" id="PRO_5044441123" evidence="13">
    <location>
        <begin position="25"/>
        <end position="841"/>
    </location>
</feature>
<evidence type="ECO:0000256" key="11">
    <source>
        <dbReference type="PROSITE-ProRule" id="PRU01360"/>
    </source>
</evidence>
<keyword evidence="4" id="KW-0410">Iron transport</keyword>
<proteinExistence type="inferred from homology"/>
<keyword evidence="5 11" id="KW-0812">Transmembrane</keyword>
<sequence length="841" mass="90554">MASFRRRVLVPLLASAAFAAPAGAQTGSAQASAADTPSQQATATTADGDIIVTAQKRDESIQNVPISIQAIGTRRLDQLNVSNFNDYTQLLPSVAFQSSQPGVTTVYMRGVASGGDGNHSGSLPSVGVYLDEQPVTTIGGTLDIHIYDIARIESLAGPQGTLYGASSEAGTIRIITNKPDTAGLYGRVDGEVNMLRSGGIGYTSEGMLNIPFGERVALRMVGFYQKDAGFIDNVPGTRRFLPEAGGISVDNAAYVKKDYNDTETYGGRAALKIDLDDNWTATPTLLYQEQNSHGSYGYDPKVGDLEVQRFYPEYRRDRFAQAALTIEGQLGNWDVTYAGALLDRRAVQSSDYTDYAEAYDSLYSAVGGLAGYFYYQDNDGNTIDPRQRVIGRDHFKKLSQEVRVASPVDQPFRLVAGAFYQRQSNLIFQDYQIPNLGSQVSANGYPGTLWLTRQHRVDKDYAVFGEASYDLTPKLTLTAGGRVFIYDNSLVGFFGFGRNPGVDPADGRPYTASPFNAAGSSRTGVASCYMAGGGTLRDAYLNGGDTGNFLTSPDVGAIPCVNLGVPDGNRVLPKHADGQGVTYRFNATWKPTDAVLLYATASRGFRPGGINRRGDVADYAADFLTNYELGWKTTLPGGAVRFNGAVYQQNWDQFQFSFLGANSFTVIQNGPDARIRGVEMDTSVTLGGLSLTAAGAYTDARTRTELCDSVDCTAEGAKVLAPAGTRLPITPRFKISGTARYAVPIGTVRAYVQGLIAHQSSASSDLRIDKATALGRLEPYTSASLSVGGEVANYTFELFVRNLWDERGQISRFQQCGACDQRPYVVPIAPRTIGIRAGAKF</sequence>
<keyword evidence="6" id="KW-0408">Iron</keyword>
<dbReference type="InterPro" id="IPR039426">
    <property type="entry name" value="TonB-dep_rcpt-like"/>
</dbReference>